<name>A0A841JPK8_9SPHI</name>
<dbReference type="RefSeq" id="WP_183590007.1">
    <property type="nucleotide sequence ID" value="NZ_JACHCA010000025.1"/>
</dbReference>
<accession>A0A841JPK8</accession>
<evidence type="ECO:0000313" key="1">
    <source>
        <dbReference type="EMBL" id="MBB6131536.1"/>
    </source>
</evidence>
<reference evidence="1 2" key="1">
    <citation type="submission" date="2020-08" db="EMBL/GenBank/DDBJ databases">
        <title>Genomic Encyclopedia of Type Strains, Phase IV (KMG-V): Genome sequencing to study the core and pangenomes of soil and plant-associated prokaryotes.</title>
        <authorList>
            <person name="Whitman W."/>
        </authorList>
    </citation>
    <scope>NUCLEOTIDE SEQUENCE [LARGE SCALE GENOMIC DNA]</scope>
    <source>
        <strain evidence="1 2">MP601</strain>
    </source>
</reference>
<proteinExistence type="predicted"/>
<sequence>MEIKNATVSRGEAETSLLLGFVTPPLKIVLTDDNPNNVKTVFNSVLKELKNGIFEFELEDNVQDLYHHICTEYIIQLNLEMKAVYQELLDYGLVNICEEVEEERAIEETKDEATGAGNLS</sequence>
<dbReference type="EMBL" id="JACHCA010000025">
    <property type="protein sequence ID" value="MBB6131536.1"/>
    <property type="molecule type" value="Genomic_DNA"/>
</dbReference>
<comment type="caution">
    <text evidence="1">The sequence shown here is derived from an EMBL/GenBank/DDBJ whole genome shotgun (WGS) entry which is preliminary data.</text>
</comment>
<organism evidence="1 2">
    <name type="scientific">Mucilaginibacter lappiensis</name>
    <dbReference type="NCBI Taxonomy" id="354630"/>
    <lineage>
        <taxon>Bacteria</taxon>
        <taxon>Pseudomonadati</taxon>
        <taxon>Bacteroidota</taxon>
        <taxon>Sphingobacteriia</taxon>
        <taxon>Sphingobacteriales</taxon>
        <taxon>Sphingobacteriaceae</taxon>
        <taxon>Mucilaginibacter</taxon>
    </lineage>
</organism>
<evidence type="ECO:0000313" key="2">
    <source>
        <dbReference type="Proteomes" id="UP000548326"/>
    </source>
</evidence>
<protein>
    <submittedName>
        <fullName evidence="1">Uncharacterized protein</fullName>
    </submittedName>
</protein>
<gene>
    <name evidence="1" type="ORF">HDF22_005687</name>
</gene>
<dbReference type="AlphaFoldDB" id="A0A841JPK8"/>
<dbReference type="Proteomes" id="UP000548326">
    <property type="component" value="Unassembled WGS sequence"/>
</dbReference>